<name>A0A1L7WQG9_9HELO</name>
<dbReference type="Pfam" id="PF08240">
    <property type="entry name" value="ADH_N"/>
    <property type="match status" value="1"/>
</dbReference>
<dbReference type="EMBL" id="FJOG01000006">
    <property type="protein sequence ID" value="CZR54997.1"/>
    <property type="molecule type" value="Genomic_DNA"/>
</dbReference>
<dbReference type="Proteomes" id="UP000184330">
    <property type="component" value="Unassembled WGS sequence"/>
</dbReference>
<evidence type="ECO:0000259" key="11">
    <source>
        <dbReference type="PROSITE" id="PS52019"/>
    </source>
</evidence>
<dbReference type="Pfam" id="PF00109">
    <property type="entry name" value="ketoacyl-synt"/>
    <property type="match status" value="1"/>
</dbReference>
<evidence type="ECO:0000313" key="13">
    <source>
        <dbReference type="Proteomes" id="UP000184330"/>
    </source>
</evidence>
<dbReference type="Pfam" id="PF00698">
    <property type="entry name" value="Acyl_transf_1"/>
    <property type="match status" value="1"/>
</dbReference>
<dbReference type="InterPro" id="IPR020843">
    <property type="entry name" value="ER"/>
</dbReference>
<dbReference type="SMART" id="SM00822">
    <property type="entry name" value="PKS_KR"/>
    <property type="match status" value="1"/>
</dbReference>
<protein>
    <submittedName>
        <fullName evidence="12">Related to polyketide synthase</fullName>
    </submittedName>
</protein>
<feature type="region of interest" description="C-terminal hotdog fold" evidence="8">
    <location>
        <begin position="1140"/>
        <end position="1287"/>
    </location>
</feature>
<keyword evidence="3" id="KW-0808">Transferase</keyword>
<dbReference type="InterPro" id="IPR036291">
    <property type="entry name" value="NAD(P)-bd_dom_sf"/>
</dbReference>
<evidence type="ECO:0000256" key="1">
    <source>
        <dbReference type="ARBA" id="ARBA00022450"/>
    </source>
</evidence>
<dbReference type="PROSITE" id="PS50075">
    <property type="entry name" value="CARRIER"/>
    <property type="match status" value="1"/>
</dbReference>
<dbReference type="SMART" id="SM00825">
    <property type="entry name" value="PKS_KS"/>
    <property type="match status" value="1"/>
</dbReference>
<dbReference type="Pfam" id="PF23114">
    <property type="entry name" value="NAD-bd_HRPKS_sdrA"/>
    <property type="match status" value="1"/>
</dbReference>
<dbReference type="InterPro" id="IPR014043">
    <property type="entry name" value="Acyl_transferase_dom"/>
</dbReference>
<dbReference type="PROSITE" id="PS52004">
    <property type="entry name" value="KS3_2"/>
    <property type="match status" value="1"/>
</dbReference>
<dbReference type="SUPFAM" id="SSF47336">
    <property type="entry name" value="ACP-like"/>
    <property type="match status" value="1"/>
</dbReference>
<keyword evidence="7" id="KW-0012">Acyltransferase</keyword>
<dbReference type="Pfam" id="PF16197">
    <property type="entry name" value="KAsynt_C_assoc"/>
    <property type="match status" value="1"/>
</dbReference>
<dbReference type="Gene3D" id="3.10.129.110">
    <property type="entry name" value="Polyketide synthase dehydratase"/>
    <property type="match status" value="1"/>
</dbReference>
<dbReference type="Gene3D" id="3.90.180.10">
    <property type="entry name" value="Medium-chain alcohol dehydrogenases, catalytic domain"/>
    <property type="match status" value="1"/>
</dbReference>
<feature type="domain" description="PKS/mFAS DH" evidence="11">
    <location>
        <begin position="981"/>
        <end position="1287"/>
    </location>
</feature>
<keyword evidence="13" id="KW-1185">Reference proteome</keyword>
<dbReference type="GO" id="GO:0004315">
    <property type="term" value="F:3-oxoacyl-[acyl-carrier-protein] synthase activity"/>
    <property type="evidence" value="ECO:0007669"/>
    <property type="project" value="InterPro"/>
</dbReference>
<dbReference type="InterPro" id="IPR032821">
    <property type="entry name" value="PKS_assoc"/>
</dbReference>
<dbReference type="InterPro" id="IPR006162">
    <property type="entry name" value="Ppantetheine_attach_site"/>
</dbReference>
<dbReference type="Gene3D" id="3.40.50.720">
    <property type="entry name" value="NAD(P)-binding Rossmann-like Domain"/>
    <property type="match status" value="1"/>
</dbReference>
<dbReference type="InterPro" id="IPR016036">
    <property type="entry name" value="Malonyl_transacylase_ACP-bd"/>
</dbReference>
<dbReference type="InterPro" id="IPR016035">
    <property type="entry name" value="Acyl_Trfase/lysoPLipase"/>
</dbReference>
<dbReference type="InterPro" id="IPR001227">
    <property type="entry name" value="Ac_transferase_dom_sf"/>
</dbReference>
<dbReference type="PROSITE" id="PS00012">
    <property type="entry name" value="PHOSPHOPANTETHEINE"/>
    <property type="match status" value="1"/>
</dbReference>
<dbReference type="Gene3D" id="3.40.366.10">
    <property type="entry name" value="Malonyl-Coenzyme A Acyl Carrier Protein, domain 2"/>
    <property type="match status" value="1"/>
</dbReference>
<keyword evidence="4" id="KW-0521">NADP</keyword>
<dbReference type="GO" id="GO:0016491">
    <property type="term" value="F:oxidoreductase activity"/>
    <property type="evidence" value="ECO:0007669"/>
    <property type="project" value="UniProtKB-KW"/>
</dbReference>
<organism evidence="12 13">
    <name type="scientific">Phialocephala subalpina</name>
    <dbReference type="NCBI Taxonomy" id="576137"/>
    <lineage>
        <taxon>Eukaryota</taxon>
        <taxon>Fungi</taxon>
        <taxon>Dikarya</taxon>
        <taxon>Ascomycota</taxon>
        <taxon>Pezizomycotina</taxon>
        <taxon>Leotiomycetes</taxon>
        <taxon>Helotiales</taxon>
        <taxon>Mollisiaceae</taxon>
        <taxon>Phialocephala</taxon>
        <taxon>Phialocephala fortinii species complex</taxon>
    </lineage>
</organism>
<accession>A0A1L7WQG9</accession>
<dbReference type="SUPFAM" id="SSF53901">
    <property type="entry name" value="Thiolase-like"/>
    <property type="match status" value="1"/>
</dbReference>
<dbReference type="Gene3D" id="1.10.1200.10">
    <property type="entry name" value="ACP-like"/>
    <property type="match status" value="1"/>
</dbReference>
<evidence type="ECO:0000256" key="7">
    <source>
        <dbReference type="ARBA" id="ARBA00023315"/>
    </source>
</evidence>
<reference evidence="12 13" key="1">
    <citation type="submission" date="2016-03" db="EMBL/GenBank/DDBJ databases">
        <authorList>
            <person name="Ploux O."/>
        </authorList>
    </citation>
    <scope>NUCLEOTIDE SEQUENCE [LARGE SCALE GENOMIC DNA]</scope>
    <source>
        <strain evidence="12 13">UAMH 11012</strain>
    </source>
</reference>
<keyword evidence="6" id="KW-0511">Multifunctional enzyme</keyword>
<keyword evidence="2" id="KW-0597">Phosphoprotein</keyword>
<evidence type="ECO:0000256" key="4">
    <source>
        <dbReference type="ARBA" id="ARBA00022857"/>
    </source>
</evidence>
<feature type="domain" description="Ketosynthase family 3 (KS3)" evidence="10">
    <location>
        <begin position="9"/>
        <end position="439"/>
    </location>
</feature>
<dbReference type="CDD" id="cd05195">
    <property type="entry name" value="enoyl_red"/>
    <property type="match status" value="1"/>
</dbReference>
<dbReference type="PROSITE" id="PS52019">
    <property type="entry name" value="PKS_MFAS_DH"/>
    <property type="match status" value="1"/>
</dbReference>
<evidence type="ECO:0000259" key="9">
    <source>
        <dbReference type="PROSITE" id="PS50075"/>
    </source>
</evidence>
<dbReference type="Gene3D" id="3.40.47.10">
    <property type="match status" value="1"/>
</dbReference>
<evidence type="ECO:0000256" key="6">
    <source>
        <dbReference type="ARBA" id="ARBA00023268"/>
    </source>
</evidence>
<evidence type="ECO:0000313" key="12">
    <source>
        <dbReference type="EMBL" id="CZR54997.1"/>
    </source>
</evidence>
<dbReference type="InterPro" id="IPR057326">
    <property type="entry name" value="KR_dom"/>
</dbReference>
<dbReference type="GO" id="GO:0006633">
    <property type="term" value="P:fatty acid biosynthetic process"/>
    <property type="evidence" value="ECO:0007669"/>
    <property type="project" value="InterPro"/>
</dbReference>
<feature type="active site" description="Proton acceptor; for dehydratase activity" evidence="8">
    <location>
        <position position="1013"/>
    </location>
</feature>
<feature type="active site" description="Proton donor; for dehydratase activity" evidence="8">
    <location>
        <position position="1205"/>
    </location>
</feature>
<evidence type="ECO:0000256" key="3">
    <source>
        <dbReference type="ARBA" id="ARBA00022679"/>
    </source>
</evidence>
<dbReference type="PANTHER" id="PTHR43775">
    <property type="entry name" value="FATTY ACID SYNTHASE"/>
    <property type="match status" value="1"/>
</dbReference>
<feature type="domain" description="Carrier" evidence="9">
    <location>
        <begin position="2148"/>
        <end position="2225"/>
    </location>
</feature>
<dbReference type="PROSITE" id="PS00606">
    <property type="entry name" value="KS3_1"/>
    <property type="match status" value="1"/>
</dbReference>
<dbReference type="PANTHER" id="PTHR43775:SF29">
    <property type="entry name" value="ASPERFURANONE POLYKETIDE SYNTHASE AFOG-RELATED"/>
    <property type="match status" value="1"/>
</dbReference>
<dbReference type="InterPro" id="IPR020806">
    <property type="entry name" value="PKS_PP-bd"/>
</dbReference>
<evidence type="ECO:0000259" key="10">
    <source>
        <dbReference type="PROSITE" id="PS52004"/>
    </source>
</evidence>
<evidence type="ECO:0000256" key="2">
    <source>
        <dbReference type="ARBA" id="ARBA00022553"/>
    </source>
</evidence>
<dbReference type="InterPro" id="IPR020841">
    <property type="entry name" value="PKS_Beta-ketoAc_synthase_dom"/>
</dbReference>
<dbReference type="InterPro" id="IPR014031">
    <property type="entry name" value="Ketoacyl_synth_C"/>
</dbReference>
<dbReference type="CDD" id="cd00833">
    <property type="entry name" value="PKS"/>
    <property type="match status" value="1"/>
</dbReference>
<gene>
    <name evidence="12" type="ORF">PAC_04883</name>
</gene>
<dbReference type="SMART" id="SM00827">
    <property type="entry name" value="PKS_AT"/>
    <property type="match status" value="1"/>
</dbReference>
<dbReference type="InterPro" id="IPR013968">
    <property type="entry name" value="PKS_KR"/>
</dbReference>
<evidence type="ECO:0000256" key="5">
    <source>
        <dbReference type="ARBA" id="ARBA00023002"/>
    </source>
</evidence>
<dbReference type="SMART" id="SM00823">
    <property type="entry name" value="PKS_PP"/>
    <property type="match status" value="1"/>
</dbReference>
<dbReference type="InterPro" id="IPR036736">
    <property type="entry name" value="ACP-like_sf"/>
</dbReference>
<dbReference type="SUPFAM" id="SSF50129">
    <property type="entry name" value="GroES-like"/>
    <property type="match status" value="1"/>
</dbReference>
<dbReference type="InterPro" id="IPR020807">
    <property type="entry name" value="PKS_DH"/>
</dbReference>
<feature type="region of interest" description="N-terminal hotdog fold" evidence="8">
    <location>
        <begin position="981"/>
        <end position="1118"/>
    </location>
</feature>
<dbReference type="InterPro" id="IPR011032">
    <property type="entry name" value="GroES-like_sf"/>
</dbReference>
<dbReference type="Pfam" id="PF00107">
    <property type="entry name" value="ADH_zinc_N"/>
    <property type="match status" value="1"/>
</dbReference>
<dbReference type="SUPFAM" id="SSF52151">
    <property type="entry name" value="FabD/lysophospholipase-like"/>
    <property type="match status" value="1"/>
</dbReference>
<dbReference type="Pfam" id="PF23297">
    <property type="entry name" value="ACP_SdgA_C"/>
    <property type="match status" value="1"/>
</dbReference>
<dbReference type="InterPro" id="IPR013154">
    <property type="entry name" value="ADH-like_N"/>
</dbReference>
<evidence type="ECO:0000256" key="8">
    <source>
        <dbReference type="PROSITE-ProRule" id="PRU01363"/>
    </source>
</evidence>
<dbReference type="InterPro" id="IPR050091">
    <property type="entry name" value="PKS_NRPS_Biosynth_Enz"/>
</dbReference>
<dbReference type="Pfam" id="PF21089">
    <property type="entry name" value="PKS_DH_N"/>
    <property type="match status" value="1"/>
</dbReference>
<sequence length="2239" mass="245926">MANPTGDTCMPIAVIGMGCRFPGDATSPENLWDILANGRSAWSEFPKDRINISGFYHPSGERQGSICFKGGHFLKDGVAAWDGCRSLAPFFSTTAHEAAAMDPQQRILLEVSYEAFENAGIPVETLPGTSTAVYCGSFVKDYEQICLRDPDDSPQYAATGNGIAIMSNRISWFYDLRGPSLTLDTGCSASLVGVHLACQSLRTGESTLALAMGAGLILTPATMLPMTALNFLSPDGKCFAFDERANGYGRGEGIGAVVLKPLEAALRDHDTIRAVIRGSGVNQDGKTPGITMPSKEAQALNIRAVYKAAGLGYDSTAYFEAHGTGTQAGDPTELGAISETFAETRNPKDPIYVGSVKTNIGHLEGCAGIAGLIKSVLMLERGSIPANLYFENVNPKIDLDAWRIKIPKTLTPWPHEGLRRISLNSFGFGGTNAHIILDDALHYLSIRGIEGNHCSVDLSPLSSPSPLDSGVVLSPRLVGSSSSWNFMPPSKISKLYVLSSHEEIGIERLSNLYSKYLERKDLRRTDEGKISEVCADLAYTLSCRRTQLPWKAFIVSSALEKLGCEILSKLSKPCRSSQTPNIAFVFSGQGAQWYAMGRELLQYQPFRNTLEEASLFLRSIGSEWSLMNEFTKDEDTSIISLPRISQPLCTALQIGLVDLLAAWGVVPYAVVGHSSGEIAAAYALGAISREGALKLAFHRGRLTSAVKFLAPTIQGRMMAVGLSQEAAEVFVSRLTKGTAVVACINSPESVTISGDEAAISELEELLFQEGVFARMLKVENAYHSHHMKVIERHYLSAIKDIETLGRHPGRQMFSTVTGRMLQHKELEPAYWTQNLVSPVQFTAAISALLQSKAMKPDVLLEIGPHSVLQGALTQIFDARGRPKSRPAYCSMLSRGKDAVSTSLEVAGHLWTLGSQINVEKINIRYGDGLLEDTSLTFLAPEPRNLVYLVTFPPTLGIADTKTYWHESHMGTAHRFRKWGRQDLIGAPSADSISFEPRWRGFLRVSENPWLLDHQVQNTIIYPAAGMMAMVFEAARQIQYGDCQVYAYELADMYIEKAMIIPDSSHGLETALNLKKSEDVTKQDDLQTSYFEFTIYSKLLDAGWIQNARGLLIIHYVPADDEVIDASEQKAKFQSAKSFCTEKISPRQLYETLQCIGMKYGPTFQNIVSVLKNDNVSCTRIRIPDTAEIMPAKYEYPHLIHPATLDAMFQTVFIAGSEPMVPSFLKKMLVSADFPSGADCELEGFSEAKRSGIRDAEGCITMFDASLNKPMLIVKDLHFTALSAPRNDLTESGFLPNHHHLCAELVWKEDVDPSTFTSSMNTLKSWDVLLIMPLSPSTETLSISSKITSTLLLMGSAARTTVLLEAHDQCSDKLCIALLEVEDSLVYDWTDAEFEAFRSLTSRSKGCLWITRGGQVDCTKPQSSPINALFRTLRSEDPQKLLYTLDLDPNSDITSDSEGAAIMCVFQKAFNTASPLEEMEYAKRDGKLLIPRIVLQTQLSSRIVRGDTQRDPVVLPFLQKGRPLQLKVDMLDSLDSLCFNDDADASENLHAEDIEIKVEAVGVDRHDVETAMGRTSNSAIGSDVAGIVTRVGSAVSQFKPTDRVASIVPGAFRTLVRSQEALVQRLPDDMTFEIAASLPSDAVKAYYSLMTVGRLQQGESVFIHSGATGLGQAAIRLAKHIGVDIYTTAHSLDERKTLCDVYGIYTDHIFDFACFGNQLRRLTSGRGVDLVLNTLGRKYLTHSWNCVSEWRFVQVANWENKNAAMPKNIASRLNVSYSTVDLDHLIQHNKPLVSRLFASCWELDHMNTFENSEPLKVHPLSELSLAFRNATEQTHGKVVVKVNETDLVPILPYEAHSPRLDPDASYVLAGGLGGLGRSIAGLLIKNGARHLVFLSRSGAVSEQQVKFLKDLKLKGVETRAYACDICDRTQLGSTIHRCLEEMPRIKGVIQGAAVIRDAIFENMTYEDWVAATRPKMQGSWNLHELLPKDLDFFVFLSSSAGVIGARGQANYNAGNGFQDTLAQHRRSKGLAAVSLDLGPVLGAGMVAEDEATLELLRASGFISIREKDFHTLVSTAMTGYAEDNYRTPAQVIVGTGTGGLVKQNQVHDPYWHREARFSIMREIDLVPDSQDGKSASVQEFLSSATSLSQASEIILEGLVVLLSRSMNMLPADLDTRKPANSYGVDSLVAVGMRNWIFRETGVDVSIFEILSELNIKDMAEGIAKKCRFCSIVIEEEEDED</sequence>
<dbReference type="SMART" id="SM00829">
    <property type="entry name" value="PKS_ER"/>
    <property type="match status" value="1"/>
</dbReference>
<dbReference type="InterPro" id="IPR016039">
    <property type="entry name" value="Thiolase-like"/>
</dbReference>
<dbReference type="InterPro" id="IPR013149">
    <property type="entry name" value="ADH-like_C"/>
</dbReference>
<dbReference type="Pfam" id="PF02801">
    <property type="entry name" value="Ketoacyl-synt_C"/>
    <property type="match status" value="1"/>
</dbReference>
<dbReference type="InterPro" id="IPR056501">
    <property type="entry name" value="NAD-bd_HRPKS_sdrA"/>
</dbReference>
<dbReference type="Pfam" id="PF14765">
    <property type="entry name" value="PS-DH"/>
    <property type="match status" value="1"/>
</dbReference>
<dbReference type="SMART" id="SM00826">
    <property type="entry name" value="PKS_DH"/>
    <property type="match status" value="1"/>
</dbReference>
<dbReference type="InterPro" id="IPR042104">
    <property type="entry name" value="PKS_dehydratase_sf"/>
</dbReference>
<proteinExistence type="predicted"/>
<dbReference type="InterPro" id="IPR009081">
    <property type="entry name" value="PP-bd_ACP"/>
</dbReference>
<dbReference type="GO" id="GO:0031177">
    <property type="term" value="F:phosphopantetheine binding"/>
    <property type="evidence" value="ECO:0007669"/>
    <property type="project" value="InterPro"/>
</dbReference>
<dbReference type="InterPro" id="IPR049551">
    <property type="entry name" value="PKS_DH_C"/>
</dbReference>
<dbReference type="SUPFAM" id="SSF55048">
    <property type="entry name" value="Probable ACP-binding domain of malonyl-CoA ACP transacylase"/>
    <property type="match status" value="1"/>
</dbReference>
<dbReference type="Pfam" id="PF08659">
    <property type="entry name" value="KR"/>
    <property type="match status" value="1"/>
</dbReference>
<dbReference type="InterPro" id="IPR018201">
    <property type="entry name" value="Ketoacyl_synth_AS"/>
</dbReference>
<dbReference type="STRING" id="576137.A0A1L7WQG9"/>
<dbReference type="InterPro" id="IPR014030">
    <property type="entry name" value="Ketoacyl_synth_N"/>
</dbReference>
<dbReference type="SUPFAM" id="SSF51735">
    <property type="entry name" value="NAD(P)-binding Rossmann-fold domains"/>
    <property type="match status" value="2"/>
</dbReference>
<dbReference type="GO" id="GO:0004312">
    <property type="term" value="F:fatty acid synthase activity"/>
    <property type="evidence" value="ECO:0007669"/>
    <property type="project" value="TreeGrafter"/>
</dbReference>
<dbReference type="GO" id="GO:0030639">
    <property type="term" value="P:polyketide biosynthetic process"/>
    <property type="evidence" value="ECO:0007669"/>
    <property type="project" value="UniProtKB-ARBA"/>
</dbReference>
<dbReference type="InterPro" id="IPR049552">
    <property type="entry name" value="PKS_DH_N"/>
</dbReference>
<keyword evidence="1" id="KW-0596">Phosphopantetheine</keyword>
<dbReference type="InterPro" id="IPR049900">
    <property type="entry name" value="PKS_mFAS_DH"/>
</dbReference>
<keyword evidence="5" id="KW-0560">Oxidoreductase</keyword>
<dbReference type="OrthoDB" id="329835at2759"/>